<dbReference type="EMBL" id="HACA01021724">
    <property type="protein sequence ID" value="CDW39085.1"/>
    <property type="molecule type" value="Transcribed_RNA"/>
</dbReference>
<feature type="transmembrane region" description="Helical" evidence="1">
    <location>
        <begin position="55"/>
        <end position="76"/>
    </location>
</feature>
<dbReference type="AlphaFoldDB" id="A0A0K2ULY6"/>
<organism evidence="2">
    <name type="scientific">Lepeophtheirus salmonis</name>
    <name type="common">Salmon louse</name>
    <name type="synonym">Caligus salmonis</name>
    <dbReference type="NCBI Taxonomy" id="72036"/>
    <lineage>
        <taxon>Eukaryota</taxon>
        <taxon>Metazoa</taxon>
        <taxon>Ecdysozoa</taxon>
        <taxon>Arthropoda</taxon>
        <taxon>Crustacea</taxon>
        <taxon>Multicrustacea</taxon>
        <taxon>Hexanauplia</taxon>
        <taxon>Copepoda</taxon>
        <taxon>Siphonostomatoida</taxon>
        <taxon>Caligidae</taxon>
        <taxon>Lepeophtheirus</taxon>
    </lineage>
</organism>
<protein>
    <submittedName>
        <fullName evidence="2">Uncharacterized protein</fullName>
    </submittedName>
</protein>
<keyword evidence="1" id="KW-0472">Membrane</keyword>
<keyword evidence="1" id="KW-0812">Transmembrane</keyword>
<sequence length="82" mass="9055">MAHVAHAKPLPCLLLPHSSLNPALEKTPFVKAYLWGANYLTNANSNGYWGDTLHYALSTLRILLCCSSLIFLVLILPPVQTH</sequence>
<name>A0A0K2ULY6_LEPSM</name>
<evidence type="ECO:0000313" key="2">
    <source>
        <dbReference type="EMBL" id="CDW39085.1"/>
    </source>
</evidence>
<feature type="non-terminal residue" evidence="2">
    <location>
        <position position="82"/>
    </location>
</feature>
<accession>A0A0K2ULY6</accession>
<proteinExistence type="predicted"/>
<evidence type="ECO:0000256" key="1">
    <source>
        <dbReference type="SAM" id="Phobius"/>
    </source>
</evidence>
<keyword evidence="1" id="KW-1133">Transmembrane helix</keyword>
<reference evidence="2" key="1">
    <citation type="submission" date="2014-05" db="EMBL/GenBank/DDBJ databases">
        <authorList>
            <person name="Chronopoulou M."/>
        </authorList>
    </citation>
    <scope>NUCLEOTIDE SEQUENCE</scope>
    <source>
        <tissue evidence="2">Whole organism</tissue>
    </source>
</reference>